<dbReference type="RefSeq" id="WP_085885094.1">
    <property type="nucleotide sequence ID" value="NZ_FWFR01000003.1"/>
</dbReference>
<organism evidence="2 3">
    <name type="scientific">Oceanibacterium hippocampi</name>
    <dbReference type="NCBI Taxonomy" id="745714"/>
    <lineage>
        <taxon>Bacteria</taxon>
        <taxon>Pseudomonadati</taxon>
        <taxon>Pseudomonadota</taxon>
        <taxon>Alphaproteobacteria</taxon>
        <taxon>Sneathiellales</taxon>
        <taxon>Sneathiellaceae</taxon>
        <taxon>Oceanibacterium</taxon>
    </lineage>
</organism>
<evidence type="ECO:0000313" key="2">
    <source>
        <dbReference type="EMBL" id="SLN74668.1"/>
    </source>
</evidence>
<reference evidence="2 3" key="1">
    <citation type="submission" date="2017-03" db="EMBL/GenBank/DDBJ databases">
        <authorList>
            <person name="Afonso C.L."/>
            <person name="Miller P.J."/>
            <person name="Scott M.A."/>
            <person name="Spackman E."/>
            <person name="Goraichik I."/>
            <person name="Dimitrov K.M."/>
            <person name="Suarez D.L."/>
            <person name="Swayne D.E."/>
        </authorList>
    </citation>
    <scope>NUCLEOTIDE SEQUENCE [LARGE SCALE GENOMIC DNA]</scope>
    <source>
        <strain evidence="2 3">CECT 7691</strain>
    </source>
</reference>
<dbReference type="Proteomes" id="UP000193200">
    <property type="component" value="Unassembled WGS sequence"/>
</dbReference>
<keyword evidence="3" id="KW-1185">Reference proteome</keyword>
<dbReference type="AlphaFoldDB" id="A0A1Y5TZ37"/>
<proteinExistence type="predicted"/>
<accession>A0A1Y5TZ37</accession>
<dbReference type="OrthoDB" id="564955at2"/>
<sequence length="169" mass="19451">MNIQSTSVLSDDEQRILSRIAHYGITDQYIDTDESLWHPFVGDELMLKPLRFDLRNSLYVCILWAKQPGVLGRHRHRSPVTGFTLEGGWRYAEYDWVAKPGDLVQENPGAIHTLIAEKGMKTLFFVNGSLEFYDEHDVLQDTMDVFSFLDLYVSHCDANGLPVNERLIF</sequence>
<feature type="domain" description="ChrR-like cupin" evidence="1">
    <location>
        <begin position="27"/>
        <end position="129"/>
    </location>
</feature>
<protein>
    <recommendedName>
        <fullName evidence="1">ChrR-like cupin domain-containing protein</fullName>
    </recommendedName>
</protein>
<dbReference type="InterPro" id="IPR014710">
    <property type="entry name" value="RmlC-like_jellyroll"/>
</dbReference>
<dbReference type="InterPro" id="IPR025979">
    <property type="entry name" value="ChrR-like_cupin_dom"/>
</dbReference>
<dbReference type="InParanoid" id="A0A1Y5TZ37"/>
<evidence type="ECO:0000259" key="1">
    <source>
        <dbReference type="Pfam" id="PF12973"/>
    </source>
</evidence>
<dbReference type="CDD" id="cd20302">
    <property type="entry name" value="cupin_DAD"/>
    <property type="match status" value="1"/>
</dbReference>
<name>A0A1Y5TZ37_9PROT</name>
<dbReference type="Pfam" id="PF12973">
    <property type="entry name" value="Cupin_7"/>
    <property type="match status" value="1"/>
</dbReference>
<dbReference type="EMBL" id="FWFR01000003">
    <property type="protein sequence ID" value="SLN74668.1"/>
    <property type="molecule type" value="Genomic_DNA"/>
</dbReference>
<gene>
    <name evidence="2" type="ORF">OCH7691_03789</name>
</gene>
<dbReference type="InterPro" id="IPR011051">
    <property type="entry name" value="RmlC_Cupin_sf"/>
</dbReference>
<dbReference type="SUPFAM" id="SSF51182">
    <property type="entry name" value="RmlC-like cupins"/>
    <property type="match status" value="1"/>
</dbReference>
<dbReference type="Gene3D" id="2.60.120.10">
    <property type="entry name" value="Jelly Rolls"/>
    <property type="match status" value="1"/>
</dbReference>
<evidence type="ECO:0000313" key="3">
    <source>
        <dbReference type="Proteomes" id="UP000193200"/>
    </source>
</evidence>